<reference evidence="2" key="1">
    <citation type="submission" date="2016-08" db="EMBL/GenBank/DDBJ databases">
        <authorList>
            <person name="Tokovenko B."/>
            <person name="Kalinowski J."/>
        </authorList>
    </citation>
    <scope>NUCLEOTIDE SEQUENCE [LARGE SCALE GENOMIC DNA]</scope>
    <source>
        <strain evidence="2">UTMC102</strain>
    </source>
</reference>
<keyword evidence="2" id="KW-1185">Reference proteome</keyword>
<name>A0A1V3C8C2_9ACTN</name>
<dbReference type="Pfam" id="PF14076">
    <property type="entry name" value="DUF4258"/>
    <property type="match status" value="1"/>
</dbReference>
<organism evidence="1 2">
    <name type="scientific">Nocardiopsis sinuspersici</name>
    <dbReference type="NCBI Taxonomy" id="501010"/>
    <lineage>
        <taxon>Bacteria</taxon>
        <taxon>Bacillati</taxon>
        <taxon>Actinomycetota</taxon>
        <taxon>Actinomycetes</taxon>
        <taxon>Streptosporangiales</taxon>
        <taxon>Nocardiopsidaceae</taxon>
        <taxon>Nocardiopsis</taxon>
    </lineage>
</organism>
<dbReference type="STRING" id="501010.NOSIN_05905"/>
<comment type="caution">
    <text evidence="1">The sequence shown here is derived from an EMBL/GenBank/DDBJ whole genome shotgun (WGS) entry which is preliminary data.</text>
</comment>
<gene>
    <name evidence="1" type="ORF">NOSIN_05905</name>
</gene>
<dbReference type="AlphaFoldDB" id="A0A1V3C8C2"/>
<sequence>MTAHLRERMRRRHITEEDVLATLRRPLEEKHDFENNSYKLYGHTGDGRKIYVAVKDTTWGTQDPVIKTVVEVS</sequence>
<evidence type="ECO:0000313" key="2">
    <source>
        <dbReference type="Proteomes" id="UP000189004"/>
    </source>
</evidence>
<evidence type="ECO:0008006" key="3">
    <source>
        <dbReference type="Google" id="ProtNLM"/>
    </source>
</evidence>
<protein>
    <recommendedName>
        <fullName evidence="3">DUF4258 domain-containing protein</fullName>
    </recommendedName>
</protein>
<dbReference type="InterPro" id="IPR025354">
    <property type="entry name" value="DUF4258"/>
</dbReference>
<dbReference type="Proteomes" id="UP000189004">
    <property type="component" value="Unassembled WGS sequence"/>
</dbReference>
<evidence type="ECO:0000313" key="1">
    <source>
        <dbReference type="EMBL" id="OOC57021.1"/>
    </source>
</evidence>
<dbReference type="EMBL" id="MCOK01000001">
    <property type="protein sequence ID" value="OOC57021.1"/>
    <property type="molecule type" value="Genomic_DNA"/>
</dbReference>
<proteinExistence type="predicted"/>
<accession>A0A1V3C8C2</accession>